<evidence type="ECO:0000313" key="2">
    <source>
        <dbReference type="Proteomes" id="UP000307657"/>
    </source>
</evidence>
<evidence type="ECO:0000313" key="1">
    <source>
        <dbReference type="EMBL" id="TJY37771.1"/>
    </source>
</evidence>
<dbReference type="RefSeq" id="WP_136839943.1">
    <property type="nucleotide sequence ID" value="NZ_SUPL01000001.1"/>
</dbReference>
<dbReference type="AlphaFoldDB" id="A0A4U0F044"/>
<accession>A0A4U0F044</accession>
<comment type="caution">
    <text evidence="1">The sequence shown here is derived from an EMBL/GenBank/DDBJ whole genome shotgun (WGS) entry which is preliminary data.</text>
</comment>
<reference evidence="1 2" key="1">
    <citation type="submission" date="2019-04" db="EMBL/GenBank/DDBJ databases">
        <title>Lacinutrix sp. nov., isolated from marine water.</title>
        <authorList>
            <person name="Kim W."/>
        </authorList>
    </citation>
    <scope>NUCLEOTIDE SEQUENCE [LARGE SCALE GENOMIC DNA]</scope>
    <source>
        <strain evidence="1 2">CAU 1491</strain>
    </source>
</reference>
<name>A0A4U0F044_9FLAO</name>
<dbReference type="Proteomes" id="UP000307657">
    <property type="component" value="Unassembled WGS sequence"/>
</dbReference>
<dbReference type="EMBL" id="SUPL01000001">
    <property type="protein sequence ID" value="TJY37771.1"/>
    <property type="molecule type" value="Genomic_DNA"/>
</dbReference>
<keyword evidence="2" id="KW-1185">Reference proteome</keyword>
<organism evidence="1 2">
    <name type="scientific">Pontimicrobium aquaticum</name>
    <dbReference type="NCBI Taxonomy" id="2565367"/>
    <lineage>
        <taxon>Bacteria</taxon>
        <taxon>Pseudomonadati</taxon>
        <taxon>Bacteroidota</taxon>
        <taxon>Flavobacteriia</taxon>
        <taxon>Flavobacteriales</taxon>
        <taxon>Flavobacteriaceae</taxon>
        <taxon>Pontimicrobium</taxon>
    </lineage>
</organism>
<gene>
    <name evidence="1" type="ORF">E5167_00525</name>
</gene>
<dbReference type="OrthoDB" id="1079187at2"/>
<sequence>MKENIIIECKKKKDVFTIDVNKYNIVVYKDIFVSMEWIENSIERELYFSTTPNGSKTFSRYASQGTWIEEQNVSLGLNIIVKY</sequence>
<proteinExistence type="predicted"/>
<protein>
    <submittedName>
        <fullName evidence="1">Uncharacterized protein</fullName>
    </submittedName>
</protein>